<evidence type="ECO:0000256" key="5">
    <source>
        <dbReference type="ARBA" id="ARBA00023136"/>
    </source>
</evidence>
<comment type="caution">
    <text evidence="7">The sequence shown here is derived from an EMBL/GenBank/DDBJ whole genome shotgun (WGS) entry which is preliminary data.</text>
</comment>
<keyword evidence="4 6" id="KW-1133">Transmembrane helix</keyword>
<evidence type="ECO:0000313" key="8">
    <source>
        <dbReference type="Proteomes" id="UP000646484"/>
    </source>
</evidence>
<feature type="transmembrane region" description="Helical" evidence="6">
    <location>
        <begin position="86"/>
        <end position="107"/>
    </location>
</feature>
<feature type="transmembrane region" description="Helical" evidence="6">
    <location>
        <begin position="16"/>
        <end position="41"/>
    </location>
</feature>
<feature type="transmembrane region" description="Helical" evidence="6">
    <location>
        <begin position="127"/>
        <end position="145"/>
    </location>
</feature>
<comment type="subcellular location">
    <subcellularLocation>
        <location evidence="1">Cell membrane</location>
        <topology evidence="1">Multi-pass membrane protein</topology>
    </subcellularLocation>
</comment>
<dbReference type="PANTHER" id="PTHR30250">
    <property type="entry name" value="PST FAMILY PREDICTED COLANIC ACID TRANSPORTER"/>
    <property type="match status" value="1"/>
</dbReference>
<feature type="transmembrane region" description="Helical" evidence="6">
    <location>
        <begin position="310"/>
        <end position="331"/>
    </location>
</feature>
<gene>
    <name evidence="7" type="ORF">H8S64_00675</name>
</gene>
<evidence type="ECO:0000256" key="3">
    <source>
        <dbReference type="ARBA" id="ARBA00022692"/>
    </source>
</evidence>
<protein>
    <submittedName>
        <fullName evidence="7">Oligosaccharide flippase family protein</fullName>
    </submittedName>
</protein>
<dbReference type="Pfam" id="PF01943">
    <property type="entry name" value="Polysacc_synt"/>
    <property type="match status" value="1"/>
</dbReference>
<feature type="transmembrane region" description="Helical" evidence="6">
    <location>
        <begin position="461"/>
        <end position="485"/>
    </location>
</feature>
<feature type="transmembrane region" description="Helical" evidence="6">
    <location>
        <begin position="367"/>
        <end position="390"/>
    </location>
</feature>
<evidence type="ECO:0000256" key="2">
    <source>
        <dbReference type="ARBA" id="ARBA00022475"/>
    </source>
</evidence>
<feature type="transmembrane region" description="Helical" evidence="6">
    <location>
        <begin position="182"/>
        <end position="203"/>
    </location>
</feature>
<dbReference type="EMBL" id="JACOOH010000001">
    <property type="protein sequence ID" value="MBC5619605.1"/>
    <property type="molecule type" value="Genomic_DNA"/>
</dbReference>
<keyword evidence="3 6" id="KW-0812">Transmembrane</keyword>
<feature type="transmembrane region" description="Helical" evidence="6">
    <location>
        <begin position="265"/>
        <end position="283"/>
    </location>
</feature>
<dbReference type="RefSeq" id="WP_186974581.1">
    <property type="nucleotide sequence ID" value="NZ_JACOOH010000001.1"/>
</dbReference>
<keyword evidence="8" id="KW-1185">Reference proteome</keyword>
<feature type="transmembrane region" description="Helical" evidence="6">
    <location>
        <begin position="53"/>
        <end position="74"/>
    </location>
</feature>
<sequence>MMCRSFVADNSRTAQALWLALANALSLCMTLVISAILSRYMTAVEYGTYRQVVYIYSTLLMIFSFGLPGAYSYFLARVPVEEGQAVIRKLGVLFWGLSSVFSVTLFTGASRIAELLGNPLLTDNLKYFAITPLLLMQVLGVERVLTVYGRARVVLVYVLLSRAFSVLCSVIPVIVFNTGVPGAVIGLVLASFGSFLVGMRLLSLPFKNVTRGRTDLTIADILRFSMPVFSSSLYGFVIGSASQFFVSRYFGVEEFAMFANGYKELPVAGIMIGAVSGILLPEFSRMTKDGSGSGQYLVLWKNVVLKSASVIYPFTVYCCIFAPEIMGVLYGTAYREVAGLFRIVTIVNLVRIVPYGPIMFALGKGKIFANAHLVTAVLLLWLDFLCVTFFPSLSAIAIIATATTVFCLVVLMVSTARLLNTGLSGLMPWKSMSKILFVSVFSCFLGSCAVNLTGVTRDFPVLLSGFLISVVVYLPLSYIAGINYVRLLKPLVSSPRTNP</sequence>
<keyword evidence="5 6" id="KW-0472">Membrane</keyword>
<feature type="transmembrane region" description="Helical" evidence="6">
    <location>
        <begin position="224"/>
        <end position="245"/>
    </location>
</feature>
<name>A0ABR7CWR8_9BACT</name>
<feature type="transmembrane region" description="Helical" evidence="6">
    <location>
        <begin position="396"/>
        <end position="414"/>
    </location>
</feature>
<accession>A0ABR7CWR8</accession>
<dbReference type="InterPro" id="IPR002797">
    <property type="entry name" value="Polysacc_synth"/>
</dbReference>
<dbReference type="Proteomes" id="UP000646484">
    <property type="component" value="Unassembled WGS sequence"/>
</dbReference>
<evidence type="ECO:0000313" key="7">
    <source>
        <dbReference type="EMBL" id="MBC5619605.1"/>
    </source>
</evidence>
<organism evidence="7 8">
    <name type="scientific">Butyricimonas hominis</name>
    <dbReference type="NCBI Taxonomy" id="2763032"/>
    <lineage>
        <taxon>Bacteria</taxon>
        <taxon>Pseudomonadati</taxon>
        <taxon>Bacteroidota</taxon>
        <taxon>Bacteroidia</taxon>
        <taxon>Bacteroidales</taxon>
        <taxon>Odoribacteraceae</taxon>
        <taxon>Butyricimonas</taxon>
    </lineage>
</organism>
<reference evidence="7 8" key="1">
    <citation type="submission" date="2020-08" db="EMBL/GenBank/DDBJ databases">
        <title>Genome public.</title>
        <authorList>
            <person name="Liu C."/>
            <person name="Sun Q."/>
        </authorList>
    </citation>
    <scope>NUCLEOTIDE SEQUENCE [LARGE SCALE GENOMIC DNA]</scope>
    <source>
        <strain evidence="7 8">NSJ-56</strain>
    </source>
</reference>
<keyword evidence="2" id="KW-1003">Cell membrane</keyword>
<proteinExistence type="predicted"/>
<feature type="transmembrane region" description="Helical" evidence="6">
    <location>
        <begin position="154"/>
        <end position="176"/>
    </location>
</feature>
<feature type="transmembrane region" description="Helical" evidence="6">
    <location>
        <begin position="435"/>
        <end position="455"/>
    </location>
</feature>
<evidence type="ECO:0000256" key="4">
    <source>
        <dbReference type="ARBA" id="ARBA00022989"/>
    </source>
</evidence>
<evidence type="ECO:0000256" key="6">
    <source>
        <dbReference type="SAM" id="Phobius"/>
    </source>
</evidence>
<evidence type="ECO:0000256" key="1">
    <source>
        <dbReference type="ARBA" id="ARBA00004651"/>
    </source>
</evidence>
<dbReference type="PANTHER" id="PTHR30250:SF11">
    <property type="entry name" value="O-ANTIGEN TRANSPORTER-RELATED"/>
    <property type="match status" value="1"/>
</dbReference>
<dbReference type="InterPro" id="IPR050833">
    <property type="entry name" value="Poly_Biosynth_Transport"/>
</dbReference>
<feature type="transmembrane region" description="Helical" evidence="6">
    <location>
        <begin position="337"/>
        <end position="355"/>
    </location>
</feature>